<evidence type="ECO:0000313" key="2">
    <source>
        <dbReference type="EMBL" id="KOC59926.1"/>
    </source>
</evidence>
<dbReference type="GO" id="GO:0006071">
    <property type="term" value="P:glycerol metabolic process"/>
    <property type="evidence" value="ECO:0007669"/>
    <property type="project" value="InterPro"/>
</dbReference>
<evidence type="ECO:0000313" key="3">
    <source>
        <dbReference type="Proteomes" id="UP000053825"/>
    </source>
</evidence>
<protein>
    <submittedName>
        <fullName evidence="2">Bifunctional ATP-dependent dihydroxyacetone kinase/FAD-AMP lyase (Cyclizing)</fullName>
    </submittedName>
</protein>
<dbReference type="SUPFAM" id="SSF82549">
    <property type="entry name" value="DAK1/DegV-like"/>
    <property type="match status" value="1"/>
</dbReference>
<dbReference type="AlphaFoldDB" id="A0A0L7QN70"/>
<sequence>MKSLVNSVNDAVTETLFGVSFQFPQLEYQVSHKVVLMPKLQDRKNKVSLVCGGGSGHEPFAAGKFSFYFKTNEIVSTFH</sequence>
<dbReference type="STRING" id="597456.A0A0L7QN70"/>
<gene>
    <name evidence="2" type="ORF">WH47_10520</name>
</gene>
<dbReference type="Pfam" id="PF02733">
    <property type="entry name" value="Dak1"/>
    <property type="match status" value="1"/>
</dbReference>
<dbReference type="Proteomes" id="UP000053825">
    <property type="component" value="Unassembled WGS sequence"/>
</dbReference>
<dbReference type="InterPro" id="IPR004006">
    <property type="entry name" value="DhaK_dom"/>
</dbReference>
<organism evidence="2 3">
    <name type="scientific">Habropoda laboriosa</name>
    <dbReference type="NCBI Taxonomy" id="597456"/>
    <lineage>
        <taxon>Eukaryota</taxon>
        <taxon>Metazoa</taxon>
        <taxon>Ecdysozoa</taxon>
        <taxon>Arthropoda</taxon>
        <taxon>Hexapoda</taxon>
        <taxon>Insecta</taxon>
        <taxon>Pterygota</taxon>
        <taxon>Neoptera</taxon>
        <taxon>Endopterygota</taxon>
        <taxon>Hymenoptera</taxon>
        <taxon>Apocrita</taxon>
        <taxon>Aculeata</taxon>
        <taxon>Apoidea</taxon>
        <taxon>Anthophila</taxon>
        <taxon>Apidae</taxon>
        <taxon>Habropoda</taxon>
    </lineage>
</organism>
<dbReference type="GO" id="GO:0016829">
    <property type="term" value="F:lyase activity"/>
    <property type="evidence" value="ECO:0007669"/>
    <property type="project" value="UniProtKB-KW"/>
</dbReference>
<dbReference type="Gene3D" id="3.40.50.10440">
    <property type="entry name" value="Dihydroxyacetone kinase, domain 1"/>
    <property type="match status" value="1"/>
</dbReference>
<evidence type="ECO:0000259" key="1">
    <source>
        <dbReference type="PROSITE" id="PS51481"/>
    </source>
</evidence>
<keyword evidence="2" id="KW-0456">Lyase</keyword>
<dbReference type="EMBL" id="KQ414874">
    <property type="protein sequence ID" value="KOC59926.1"/>
    <property type="molecule type" value="Genomic_DNA"/>
</dbReference>
<dbReference type="OrthoDB" id="1724672at2759"/>
<reference evidence="2 3" key="1">
    <citation type="submission" date="2015-07" db="EMBL/GenBank/DDBJ databases">
        <title>The genome of Habropoda laboriosa.</title>
        <authorList>
            <person name="Pan H."/>
            <person name="Kapheim K."/>
        </authorList>
    </citation>
    <scope>NUCLEOTIDE SEQUENCE [LARGE SCALE GENOMIC DNA]</scope>
    <source>
        <strain evidence="2">0110345459</strain>
    </source>
</reference>
<proteinExistence type="predicted"/>
<dbReference type="GO" id="GO:0004371">
    <property type="term" value="F:glycerone kinase activity"/>
    <property type="evidence" value="ECO:0007669"/>
    <property type="project" value="InterPro"/>
</dbReference>
<keyword evidence="3" id="KW-1185">Reference proteome</keyword>
<name>A0A0L7QN70_9HYME</name>
<keyword evidence="2" id="KW-0418">Kinase</keyword>
<feature type="domain" description="DhaK" evidence="1">
    <location>
        <begin position="7"/>
        <end position="79"/>
    </location>
</feature>
<dbReference type="PROSITE" id="PS51481">
    <property type="entry name" value="DHAK"/>
    <property type="match status" value="1"/>
</dbReference>
<accession>A0A0L7QN70</accession>
<keyword evidence="2" id="KW-0808">Transferase</keyword>